<gene>
    <name evidence="9" type="primary">dcm</name>
    <name evidence="9" type="ORF">E7746_05935</name>
</gene>
<dbReference type="PRINTS" id="PR00105">
    <property type="entry name" value="C5METTRFRASE"/>
</dbReference>
<accession>A0A4P7VJS0</accession>
<dbReference type="InterPro" id="IPR018117">
    <property type="entry name" value="C5_DNA_meth_AS"/>
</dbReference>
<dbReference type="Pfam" id="PF00145">
    <property type="entry name" value="DNA_methylase"/>
    <property type="match status" value="2"/>
</dbReference>
<dbReference type="PROSITE" id="PS51679">
    <property type="entry name" value="SAM_MT_C5"/>
    <property type="match status" value="1"/>
</dbReference>
<dbReference type="GO" id="GO:0003886">
    <property type="term" value="F:DNA (cytosine-5-)-methyltransferase activity"/>
    <property type="evidence" value="ECO:0007669"/>
    <property type="project" value="UniProtKB-EC"/>
</dbReference>
<comment type="catalytic activity">
    <reaction evidence="5 8">
        <text>a 2'-deoxycytidine in DNA + S-adenosyl-L-methionine = a 5-methyl-2'-deoxycytidine in DNA + S-adenosyl-L-homocysteine + H(+)</text>
        <dbReference type="Rhea" id="RHEA:13681"/>
        <dbReference type="Rhea" id="RHEA-COMP:11369"/>
        <dbReference type="Rhea" id="RHEA-COMP:11370"/>
        <dbReference type="ChEBI" id="CHEBI:15378"/>
        <dbReference type="ChEBI" id="CHEBI:57856"/>
        <dbReference type="ChEBI" id="CHEBI:59789"/>
        <dbReference type="ChEBI" id="CHEBI:85452"/>
        <dbReference type="ChEBI" id="CHEBI:85454"/>
        <dbReference type="EC" id="2.1.1.37"/>
    </reaction>
</comment>
<protein>
    <recommendedName>
        <fullName evidence="8">Cytosine-specific methyltransferase</fullName>
        <ecNumber evidence="8">2.1.1.37</ecNumber>
    </recommendedName>
</protein>
<dbReference type="EMBL" id="CP039393">
    <property type="protein sequence ID" value="QCD35466.1"/>
    <property type="molecule type" value="Genomic_DNA"/>
</dbReference>
<dbReference type="InterPro" id="IPR050390">
    <property type="entry name" value="C5-Methyltransferase"/>
</dbReference>
<dbReference type="AlphaFoldDB" id="A0A4P7VJS0"/>
<dbReference type="InterPro" id="IPR001525">
    <property type="entry name" value="C5_MeTfrase"/>
</dbReference>
<organism evidence="9 10">
    <name type="scientific">Muribaculum gordoncarteri</name>
    <dbReference type="NCBI Taxonomy" id="2530390"/>
    <lineage>
        <taxon>Bacteria</taxon>
        <taxon>Pseudomonadati</taxon>
        <taxon>Bacteroidota</taxon>
        <taxon>Bacteroidia</taxon>
        <taxon>Bacteroidales</taxon>
        <taxon>Muribaculaceae</taxon>
        <taxon>Muribaculum</taxon>
    </lineage>
</organism>
<dbReference type="PANTHER" id="PTHR10629">
    <property type="entry name" value="CYTOSINE-SPECIFIC METHYLTRANSFERASE"/>
    <property type="match status" value="1"/>
</dbReference>
<feature type="active site" evidence="6">
    <location>
        <position position="219"/>
    </location>
</feature>
<evidence type="ECO:0000256" key="4">
    <source>
        <dbReference type="ARBA" id="ARBA00022747"/>
    </source>
</evidence>
<dbReference type="PROSITE" id="PS00094">
    <property type="entry name" value="C5_MTASE_1"/>
    <property type="match status" value="1"/>
</dbReference>
<dbReference type="Gene3D" id="3.40.50.150">
    <property type="entry name" value="Vaccinia Virus protein VP39"/>
    <property type="match status" value="1"/>
</dbReference>
<keyword evidence="4" id="KW-0680">Restriction system</keyword>
<dbReference type="InterPro" id="IPR029063">
    <property type="entry name" value="SAM-dependent_MTases_sf"/>
</dbReference>
<keyword evidence="2 6" id="KW-0808">Transferase</keyword>
<name>A0A4P7VJS0_9BACT</name>
<evidence type="ECO:0000256" key="1">
    <source>
        <dbReference type="ARBA" id="ARBA00022603"/>
    </source>
</evidence>
<dbReference type="GO" id="GO:0032259">
    <property type="term" value="P:methylation"/>
    <property type="evidence" value="ECO:0007669"/>
    <property type="project" value="UniProtKB-KW"/>
</dbReference>
<dbReference type="REBASE" id="310264">
    <property type="entry name" value="M1.MspA4ORF5935P"/>
</dbReference>
<dbReference type="RefSeq" id="WP_136410187.1">
    <property type="nucleotide sequence ID" value="NZ_CP039393.1"/>
</dbReference>
<dbReference type="PROSITE" id="PS00095">
    <property type="entry name" value="C5_MTASE_2"/>
    <property type="match status" value="1"/>
</dbReference>
<dbReference type="KEGG" id="mgod:E7746_05935"/>
<dbReference type="EC" id="2.1.1.37" evidence="8"/>
<dbReference type="OrthoDB" id="32195at2"/>
<evidence type="ECO:0000256" key="8">
    <source>
        <dbReference type="RuleBase" id="RU000417"/>
    </source>
</evidence>
<reference evidence="9 10" key="1">
    <citation type="submission" date="2019-02" db="EMBL/GenBank/DDBJ databases">
        <title>Isolation and identification of novel species under the genus Muribaculum.</title>
        <authorList>
            <person name="Miyake S."/>
            <person name="Ding Y."/>
            <person name="Low A."/>
            <person name="Soh M."/>
            <person name="Seedorf H."/>
        </authorList>
    </citation>
    <scope>NUCLEOTIDE SEQUENCE [LARGE SCALE GENOMIC DNA]</scope>
    <source>
        <strain evidence="9 10">TLL-A4</strain>
    </source>
</reference>
<keyword evidence="10" id="KW-1185">Reference proteome</keyword>
<dbReference type="PANTHER" id="PTHR10629:SF52">
    <property type="entry name" value="DNA (CYTOSINE-5)-METHYLTRANSFERASE 1"/>
    <property type="match status" value="1"/>
</dbReference>
<evidence type="ECO:0000313" key="9">
    <source>
        <dbReference type="EMBL" id="QCD35466.1"/>
    </source>
</evidence>
<sequence>MKLYNHVAFKMGQREATIASFIQEGGNWQDIPLSYSDTRLDNIRATGGRTTYYGRLAWDKPSYTIATYFNRVGNGCNLHPEQNRVMSNREAARFQSFPDDFIFQGSKASQYKQIGNAVPPLLARLVSSLIKPHLNSYNFVDLFAGCGGMSEGFIMNGFNLLAVNEVDKNIMLTNKFNHSKYTDESHFILGDITQEETKQQIINACEGHSVDVVIGGPPCQGFSYAGWRDPNDTRNQLFRDFVELVKRIKPKFFVMENVLGILTMRKGQAIKEIIEAFEEIGYHVNPPLKLNAANFGVPQKRKRVIIIGSLDPDITIEQPLPLFEEDSLIAPPFVTVRDAIGNLPHIEDGGGELEMDYEFVLKSPYDMLMQKEIDFDKFYDLMCNK</sequence>
<evidence type="ECO:0000256" key="6">
    <source>
        <dbReference type="PROSITE-ProRule" id="PRU01016"/>
    </source>
</evidence>
<dbReference type="NCBIfam" id="TIGR00675">
    <property type="entry name" value="dcm"/>
    <property type="match status" value="1"/>
</dbReference>
<dbReference type="GO" id="GO:0009307">
    <property type="term" value="P:DNA restriction-modification system"/>
    <property type="evidence" value="ECO:0007669"/>
    <property type="project" value="UniProtKB-KW"/>
</dbReference>
<evidence type="ECO:0000256" key="3">
    <source>
        <dbReference type="ARBA" id="ARBA00022691"/>
    </source>
</evidence>
<dbReference type="GO" id="GO:0003677">
    <property type="term" value="F:DNA binding"/>
    <property type="evidence" value="ECO:0007669"/>
    <property type="project" value="TreeGrafter"/>
</dbReference>
<comment type="similarity">
    <text evidence="6 7">Belongs to the class I-like SAM-binding methyltransferase superfamily. C5-methyltransferase family.</text>
</comment>
<evidence type="ECO:0000256" key="5">
    <source>
        <dbReference type="ARBA" id="ARBA00047422"/>
    </source>
</evidence>
<evidence type="ECO:0000256" key="2">
    <source>
        <dbReference type="ARBA" id="ARBA00022679"/>
    </source>
</evidence>
<dbReference type="SUPFAM" id="SSF53335">
    <property type="entry name" value="S-adenosyl-L-methionine-dependent methyltransferases"/>
    <property type="match status" value="2"/>
</dbReference>
<dbReference type="InterPro" id="IPR031303">
    <property type="entry name" value="C5_meth_CS"/>
</dbReference>
<keyword evidence="3 6" id="KW-0949">S-adenosyl-L-methionine</keyword>
<dbReference type="Gene3D" id="3.90.120.10">
    <property type="entry name" value="DNA Methylase, subunit A, domain 2"/>
    <property type="match status" value="1"/>
</dbReference>
<evidence type="ECO:0000313" key="10">
    <source>
        <dbReference type="Proteomes" id="UP000297031"/>
    </source>
</evidence>
<evidence type="ECO:0000256" key="7">
    <source>
        <dbReference type="RuleBase" id="RU000416"/>
    </source>
</evidence>
<proteinExistence type="inferred from homology"/>
<dbReference type="Proteomes" id="UP000297031">
    <property type="component" value="Chromosome"/>
</dbReference>
<dbReference type="GO" id="GO:0044027">
    <property type="term" value="P:negative regulation of gene expression via chromosomal CpG island methylation"/>
    <property type="evidence" value="ECO:0007669"/>
    <property type="project" value="TreeGrafter"/>
</dbReference>
<keyword evidence="1 6" id="KW-0489">Methyltransferase</keyword>